<protein>
    <recommendedName>
        <fullName evidence="4">Odorant binding protein</fullName>
    </recommendedName>
</protein>
<feature type="chain" id="PRO_5009326240" description="Odorant binding protein" evidence="1">
    <location>
        <begin position="21"/>
        <end position="141"/>
    </location>
</feature>
<accession>A0A1I8P940</accession>
<dbReference type="PANTHER" id="PTHR21364:SF2">
    <property type="entry name" value="GENERAL ODORANT-BINDING PROTEIN 19A"/>
    <property type="match status" value="1"/>
</dbReference>
<evidence type="ECO:0008006" key="4">
    <source>
        <dbReference type="Google" id="ProtNLM"/>
    </source>
</evidence>
<dbReference type="InterPro" id="IPR006170">
    <property type="entry name" value="PBP/GOBP"/>
</dbReference>
<dbReference type="Pfam" id="PF01395">
    <property type="entry name" value="PBP_GOBP"/>
    <property type="match status" value="1"/>
</dbReference>
<evidence type="ECO:0000313" key="2">
    <source>
        <dbReference type="EnsemblMetazoa" id="SCAU005965-PA"/>
    </source>
</evidence>
<reference evidence="2" key="1">
    <citation type="submission" date="2020-05" db="UniProtKB">
        <authorList>
            <consortium name="EnsemblMetazoa"/>
        </authorList>
    </citation>
    <scope>IDENTIFICATION</scope>
    <source>
        <strain evidence="2">USDA</strain>
    </source>
</reference>
<dbReference type="EnsemblMetazoa" id="SCAU005965-RA">
    <property type="protein sequence ID" value="SCAU005965-PA"/>
    <property type="gene ID" value="SCAU005965"/>
</dbReference>
<sequence length="141" mass="15479">MKLFSITVVFAVLAMSLVKADLKGDLEKLNKVCAEQSKATSEELNAFFGKGMREEDVTDAVKCHVKCIMEQNGHYKDGSVDQEHVLKTLNAIPSLQDHMKDITAALEDCKNEKGTDECDTAFKITACFNNTEAGKLALAAY</sequence>
<evidence type="ECO:0000256" key="1">
    <source>
        <dbReference type="SAM" id="SignalP"/>
    </source>
</evidence>
<dbReference type="GO" id="GO:0005549">
    <property type="term" value="F:odorant binding"/>
    <property type="evidence" value="ECO:0007669"/>
    <property type="project" value="InterPro"/>
</dbReference>
<feature type="signal peptide" evidence="1">
    <location>
        <begin position="1"/>
        <end position="20"/>
    </location>
</feature>
<dbReference type="SMART" id="SM00708">
    <property type="entry name" value="PhBP"/>
    <property type="match status" value="1"/>
</dbReference>
<evidence type="ECO:0000313" key="3">
    <source>
        <dbReference type="Proteomes" id="UP000095300"/>
    </source>
</evidence>
<dbReference type="SUPFAM" id="SSF47565">
    <property type="entry name" value="Insect pheromone/odorant-binding proteins"/>
    <property type="match status" value="1"/>
</dbReference>
<dbReference type="PANTHER" id="PTHR21364">
    <property type="entry name" value="GENERAL ODORANT-BINDING PROTEIN 19A"/>
    <property type="match status" value="1"/>
</dbReference>
<keyword evidence="1" id="KW-0732">Signal</keyword>
<dbReference type="VEuPathDB" id="VectorBase:SCAU005965"/>
<dbReference type="Gene3D" id="1.10.238.20">
    <property type="entry name" value="Pheromone/general odorant binding protein domain"/>
    <property type="match status" value="1"/>
</dbReference>
<organism evidence="2 3">
    <name type="scientific">Stomoxys calcitrans</name>
    <name type="common">Stable fly</name>
    <name type="synonym">Conops calcitrans</name>
    <dbReference type="NCBI Taxonomy" id="35570"/>
    <lineage>
        <taxon>Eukaryota</taxon>
        <taxon>Metazoa</taxon>
        <taxon>Ecdysozoa</taxon>
        <taxon>Arthropoda</taxon>
        <taxon>Hexapoda</taxon>
        <taxon>Insecta</taxon>
        <taxon>Pterygota</taxon>
        <taxon>Neoptera</taxon>
        <taxon>Endopterygota</taxon>
        <taxon>Diptera</taxon>
        <taxon>Brachycera</taxon>
        <taxon>Muscomorpha</taxon>
        <taxon>Muscoidea</taxon>
        <taxon>Muscidae</taxon>
        <taxon>Stomoxys</taxon>
    </lineage>
</organism>
<proteinExistence type="predicted"/>
<dbReference type="CDD" id="cd23992">
    <property type="entry name" value="PBP_GOBP"/>
    <property type="match status" value="1"/>
</dbReference>
<keyword evidence="3" id="KW-1185">Reference proteome</keyword>
<dbReference type="AlphaFoldDB" id="A0A1I8P940"/>
<name>A0A1I8P940_STOCA</name>
<dbReference type="InterPro" id="IPR036728">
    <property type="entry name" value="PBP_GOBP_sf"/>
</dbReference>
<dbReference type="Proteomes" id="UP000095300">
    <property type="component" value="Unassembled WGS sequence"/>
</dbReference>